<sequence length="84" mass="9576">MSITLHDVTKSQMNLYALKANESFLERIFTQLPNAHVASSSKNIFESFLPKRDSKLMAINECKSESDLMTNDFILGLFFASEIR</sequence>
<proteinExistence type="predicted"/>
<dbReference type="AlphaFoldDB" id="A0A1J1IBN2"/>
<keyword evidence="2" id="KW-1185">Reference proteome</keyword>
<protein>
    <submittedName>
        <fullName evidence="1">CLUMA_CG010404, isoform A</fullName>
    </submittedName>
</protein>
<name>A0A1J1IBN2_9DIPT</name>
<evidence type="ECO:0000313" key="2">
    <source>
        <dbReference type="Proteomes" id="UP000183832"/>
    </source>
</evidence>
<gene>
    <name evidence="1" type="ORF">CLUMA_CG010404</name>
</gene>
<dbReference type="Proteomes" id="UP000183832">
    <property type="component" value="Unassembled WGS sequence"/>
</dbReference>
<evidence type="ECO:0000313" key="1">
    <source>
        <dbReference type="EMBL" id="CRK96972.1"/>
    </source>
</evidence>
<dbReference type="EMBL" id="CVRI01000045">
    <property type="protein sequence ID" value="CRK96972.1"/>
    <property type="molecule type" value="Genomic_DNA"/>
</dbReference>
<accession>A0A1J1IBN2</accession>
<organism evidence="1 2">
    <name type="scientific">Clunio marinus</name>
    <dbReference type="NCBI Taxonomy" id="568069"/>
    <lineage>
        <taxon>Eukaryota</taxon>
        <taxon>Metazoa</taxon>
        <taxon>Ecdysozoa</taxon>
        <taxon>Arthropoda</taxon>
        <taxon>Hexapoda</taxon>
        <taxon>Insecta</taxon>
        <taxon>Pterygota</taxon>
        <taxon>Neoptera</taxon>
        <taxon>Endopterygota</taxon>
        <taxon>Diptera</taxon>
        <taxon>Nematocera</taxon>
        <taxon>Chironomoidea</taxon>
        <taxon>Chironomidae</taxon>
        <taxon>Clunio</taxon>
    </lineage>
</organism>
<reference evidence="1 2" key="1">
    <citation type="submission" date="2015-04" db="EMBL/GenBank/DDBJ databases">
        <authorList>
            <person name="Syromyatnikov M.Y."/>
            <person name="Popov V.N."/>
        </authorList>
    </citation>
    <scope>NUCLEOTIDE SEQUENCE [LARGE SCALE GENOMIC DNA]</scope>
</reference>